<sequence length="334" mass="37988">MSTTNLENSWGIIPVAGKGHGLIAAVDIPKGTTILSEKEIFRYGIPVIPGFEYLDGSDRMDKFFESPSNVAWIAVGNAIAQLPQNEKDIIQNLTYHGKTEDRTYWRIRSNSFTTYDGNDPGTPIVRVYENISRANHTCKPNAVFSFNDLTGQGQLRSIREIRSRQEIEIDYFSNVLSPQIRKKYLHENYGFQCTCEQCEHASVRRSRRRADDLFRTLDIEHCLHDGGSACKMGRPIKNLLTNAKDYIEILNHLEVYGQLLRDAYVRSAQLKYLRSLESGDNAKTIAIGARSDIRIALNIDSLCQGEDTACIEIKDMYPGRRMSRAEAKLWEIEK</sequence>
<gene>
    <name evidence="2" type="ORF">NA57DRAFT_58465</name>
</gene>
<dbReference type="InterPro" id="IPR046341">
    <property type="entry name" value="SET_dom_sf"/>
</dbReference>
<evidence type="ECO:0000313" key="2">
    <source>
        <dbReference type="EMBL" id="KAF2096557.1"/>
    </source>
</evidence>
<dbReference type="PROSITE" id="PS50280">
    <property type="entry name" value="SET"/>
    <property type="match status" value="1"/>
</dbReference>
<organism evidence="2 3">
    <name type="scientific">Rhizodiscina lignyota</name>
    <dbReference type="NCBI Taxonomy" id="1504668"/>
    <lineage>
        <taxon>Eukaryota</taxon>
        <taxon>Fungi</taxon>
        <taxon>Dikarya</taxon>
        <taxon>Ascomycota</taxon>
        <taxon>Pezizomycotina</taxon>
        <taxon>Dothideomycetes</taxon>
        <taxon>Pleosporomycetidae</taxon>
        <taxon>Aulographales</taxon>
        <taxon>Rhizodiscinaceae</taxon>
        <taxon>Rhizodiscina</taxon>
    </lineage>
</organism>
<name>A0A9P4IDI2_9PEZI</name>
<dbReference type="Pfam" id="PF00856">
    <property type="entry name" value="SET"/>
    <property type="match status" value="1"/>
</dbReference>
<evidence type="ECO:0000313" key="3">
    <source>
        <dbReference type="Proteomes" id="UP000799772"/>
    </source>
</evidence>
<accession>A0A9P4IDI2</accession>
<dbReference type="Gene3D" id="2.170.270.10">
    <property type="entry name" value="SET domain"/>
    <property type="match status" value="1"/>
</dbReference>
<dbReference type="Proteomes" id="UP000799772">
    <property type="component" value="Unassembled WGS sequence"/>
</dbReference>
<keyword evidence="3" id="KW-1185">Reference proteome</keyword>
<comment type="caution">
    <text evidence="2">The sequence shown here is derived from an EMBL/GenBank/DDBJ whole genome shotgun (WGS) entry which is preliminary data.</text>
</comment>
<dbReference type="InterPro" id="IPR053185">
    <property type="entry name" value="SET_domain_protein"/>
</dbReference>
<dbReference type="InterPro" id="IPR001214">
    <property type="entry name" value="SET_dom"/>
</dbReference>
<proteinExistence type="predicted"/>
<dbReference type="EMBL" id="ML978129">
    <property type="protein sequence ID" value="KAF2096557.1"/>
    <property type="molecule type" value="Genomic_DNA"/>
</dbReference>
<feature type="domain" description="SET" evidence="1">
    <location>
        <begin position="8"/>
        <end position="172"/>
    </location>
</feature>
<dbReference type="SUPFAM" id="SSF82199">
    <property type="entry name" value="SET domain"/>
    <property type="match status" value="1"/>
</dbReference>
<dbReference type="PANTHER" id="PTHR47332:SF4">
    <property type="entry name" value="SET DOMAIN-CONTAINING PROTEIN 5"/>
    <property type="match status" value="1"/>
</dbReference>
<dbReference type="AlphaFoldDB" id="A0A9P4IDI2"/>
<reference evidence="2" key="1">
    <citation type="journal article" date="2020" name="Stud. Mycol.">
        <title>101 Dothideomycetes genomes: a test case for predicting lifestyles and emergence of pathogens.</title>
        <authorList>
            <person name="Haridas S."/>
            <person name="Albert R."/>
            <person name="Binder M."/>
            <person name="Bloem J."/>
            <person name="Labutti K."/>
            <person name="Salamov A."/>
            <person name="Andreopoulos B."/>
            <person name="Baker S."/>
            <person name="Barry K."/>
            <person name="Bills G."/>
            <person name="Bluhm B."/>
            <person name="Cannon C."/>
            <person name="Castanera R."/>
            <person name="Culley D."/>
            <person name="Daum C."/>
            <person name="Ezra D."/>
            <person name="Gonzalez J."/>
            <person name="Henrissat B."/>
            <person name="Kuo A."/>
            <person name="Liang C."/>
            <person name="Lipzen A."/>
            <person name="Lutzoni F."/>
            <person name="Magnuson J."/>
            <person name="Mondo S."/>
            <person name="Nolan M."/>
            <person name="Ohm R."/>
            <person name="Pangilinan J."/>
            <person name="Park H.-J."/>
            <person name="Ramirez L."/>
            <person name="Alfaro M."/>
            <person name="Sun H."/>
            <person name="Tritt A."/>
            <person name="Yoshinaga Y."/>
            <person name="Zwiers L.-H."/>
            <person name="Turgeon B."/>
            <person name="Goodwin S."/>
            <person name="Spatafora J."/>
            <person name="Crous P."/>
            <person name="Grigoriev I."/>
        </authorList>
    </citation>
    <scope>NUCLEOTIDE SEQUENCE</scope>
    <source>
        <strain evidence="2">CBS 133067</strain>
    </source>
</reference>
<dbReference type="CDD" id="cd20071">
    <property type="entry name" value="SET_SMYD"/>
    <property type="match status" value="1"/>
</dbReference>
<dbReference type="PANTHER" id="PTHR47332">
    <property type="entry name" value="SET DOMAIN-CONTAINING PROTEIN 5"/>
    <property type="match status" value="1"/>
</dbReference>
<evidence type="ECO:0000259" key="1">
    <source>
        <dbReference type="PROSITE" id="PS50280"/>
    </source>
</evidence>
<dbReference type="OrthoDB" id="265717at2759"/>
<protein>
    <recommendedName>
        <fullName evidence="1">SET domain-containing protein</fullName>
    </recommendedName>
</protein>
<dbReference type="SMART" id="SM00317">
    <property type="entry name" value="SET"/>
    <property type="match status" value="1"/>
</dbReference>